<proteinExistence type="predicted"/>
<dbReference type="Gene3D" id="3.30.1330.60">
    <property type="entry name" value="OmpA-like domain"/>
    <property type="match status" value="1"/>
</dbReference>
<evidence type="ECO:0000259" key="5">
    <source>
        <dbReference type="PROSITE" id="PS51123"/>
    </source>
</evidence>
<dbReference type="SUPFAM" id="SSF103088">
    <property type="entry name" value="OmpA-like"/>
    <property type="match status" value="1"/>
</dbReference>
<comment type="subcellular location">
    <subcellularLocation>
        <location evidence="1">Membrane</location>
    </subcellularLocation>
</comment>
<dbReference type="GO" id="GO:0009279">
    <property type="term" value="C:cell outer membrane"/>
    <property type="evidence" value="ECO:0007669"/>
    <property type="project" value="InterPro"/>
</dbReference>
<sequence length="514" mass="53646">MTSTKRFLGHPLVLATVPLALLLQGCATDPHTGAQSIAGIKVSDDPCAKTATVVGGVLGAVAGGVVTSQFTKNTDARVLGTVAGGGIGAAIGYNMDKRRCALFAIAKQHNAEVTVASVVVPKGDLPPAATVAAADAQPASATPFAAGSDNAAAGLAVSVRDTGKQFATGSATLTPEAEALFREVADQYSYSKQQARLTSSSSDDDKAAVEVLKTKRILLVGHTDDTGNTTENANLSERRAAAVARVFQGQGVAASSLYYQGAGETLPIADNHTEAGRAANRRVEIVDVTDDAAFHKFLASRRQVLAYYRASDTPAADTKVKKPVKGGGFVDFGGVPAATLTSAPDFAAGTASGGDKKAPRPIVPTCSADRPRAANGVKSLATQKDLPMSDYVPGLYNTSWSDNVNGNLVGLTGVDVPRDGGAMSGKPTLLIWKNYNPKKKMPPADFQTTPDVNIYRGSQSILYRVFVGGPMKCMDVWFPYTDTGESRNSNLFYDRQQSLYVSSFELKSLSSGAQ</sequence>
<feature type="region of interest" description="Disordered" evidence="4">
    <location>
        <begin position="349"/>
        <end position="376"/>
    </location>
</feature>
<evidence type="ECO:0000256" key="1">
    <source>
        <dbReference type="ARBA" id="ARBA00004370"/>
    </source>
</evidence>
<feature type="domain" description="OmpA-like" evidence="5">
    <location>
        <begin position="153"/>
        <end position="291"/>
    </location>
</feature>
<accession>A0A9X1YGC7</accession>
<evidence type="ECO:0000313" key="7">
    <source>
        <dbReference type="Proteomes" id="UP001139353"/>
    </source>
</evidence>
<dbReference type="InterPro" id="IPR006665">
    <property type="entry name" value="OmpA-like"/>
</dbReference>
<keyword evidence="2 3" id="KW-0472">Membrane</keyword>
<dbReference type="InterPro" id="IPR050330">
    <property type="entry name" value="Bact_OuterMem_StrucFunc"/>
</dbReference>
<dbReference type="CDD" id="cd07185">
    <property type="entry name" value="OmpA_C-like"/>
    <property type="match status" value="1"/>
</dbReference>
<dbReference type="Pfam" id="PF00691">
    <property type="entry name" value="OmpA"/>
    <property type="match status" value="1"/>
</dbReference>
<dbReference type="PROSITE" id="PS01068">
    <property type="entry name" value="OMPA_1"/>
    <property type="match status" value="1"/>
</dbReference>
<dbReference type="PANTHER" id="PTHR30329">
    <property type="entry name" value="STATOR ELEMENT OF FLAGELLAR MOTOR COMPLEX"/>
    <property type="match status" value="1"/>
</dbReference>
<dbReference type="InterPro" id="IPR006690">
    <property type="entry name" value="OMPA-like_CS"/>
</dbReference>
<organism evidence="6 7">
    <name type="scientific">Scleromatobacter humisilvae</name>
    <dbReference type="NCBI Taxonomy" id="2897159"/>
    <lineage>
        <taxon>Bacteria</taxon>
        <taxon>Pseudomonadati</taxon>
        <taxon>Pseudomonadota</taxon>
        <taxon>Betaproteobacteria</taxon>
        <taxon>Burkholderiales</taxon>
        <taxon>Sphaerotilaceae</taxon>
        <taxon>Scleromatobacter</taxon>
    </lineage>
</organism>
<dbReference type="PROSITE" id="PS51123">
    <property type="entry name" value="OMPA_2"/>
    <property type="match status" value="1"/>
</dbReference>
<name>A0A9X1YGC7_9BURK</name>
<evidence type="ECO:0000256" key="3">
    <source>
        <dbReference type="PROSITE-ProRule" id="PRU00473"/>
    </source>
</evidence>
<protein>
    <submittedName>
        <fullName evidence="6">OmpA family protein</fullName>
    </submittedName>
</protein>
<dbReference type="EMBL" id="JAJLJH010000001">
    <property type="protein sequence ID" value="MCK9685538.1"/>
    <property type="molecule type" value="Genomic_DNA"/>
</dbReference>
<comment type="caution">
    <text evidence="6">The sequence shown here is derived from an EMBL/GenBank/DDBJ whole genome shotgun (WGS) entry which is preliminary data.</text>
</comment>
<dbReference type="PANTHER" id="PTHR30329:SF21">
    <property type="entry name" value="LIPOPROTEIN YIAD-RELATED"/>
    <property type="match status" value="1"/>
</dbReference>
<evidence type="ECO:0000256" key="2">
    <source>
        <dbReference type="ARBA" id="ARBA00023136"/>
    </source>
</evidence>
<dbReference type="InterPro" id="IPR036737">
    <property type="entry name" value="OmpA-like_sf"/>
</dbReference>
<gene>
    <name evidence="6" type="ORF">LPC04_07430</name>
</gene>
<evidence type="ECO:0000256" key="4">
    <source>
        <dbReference type="SAM" id="MobiDB-lite"/>
    </source>
</evidence>
<dbReference type="PROSITE" id="PS51257">
    <property type="entry name" value="PROKAR_LIPOPROTEIN"/>
    <property type="match status" value="1"/>
</dbReference>
<reference evidence="6" key="1">
    <citation type="submission" date="2021-11" db="EMBL/GenBank/DDBJ databases">
        <title>BS-T2-15 a new species belonging to the Comamonadaceae family isolated from the soil of a French oak forest.</title>
        <authorList>
            <person name="Mieszkin S."/>
            <person name="Alain K."/>
        </authorList>
    </citation>
    <scope>NUCLEOTIDE SEQUENCE</scope>
    <source>
        <strain evidence="6">BS-T2-15</strain>
    </source>
</reference>
<dbReference type="Proteomes" id="UP001139353">
    <property type="component" value="Unassembled WGS sequence"/>
</dbReference>
<dbReference type="InterPro" id="IPR008816">
    <property type="entry name" value="Gly_zipper_2TM_dom"/>
</dbReference>
<evidence type="ECO:0000313" key="6">
    <source>
        <dbReference type="EMBL" id="MCK9685538.1"/>
    </source>
</evidence>
<dbReference type="RefSeq" id="WP_275681536.1">
    <property type="nucleotide sequence ID" value="NZ_JAJLJH010000001.1"/>
</dbReference>
<keyword evidence="7" id="KW-1185">Reference proteome</keyword>
<dbReference type="Pfam" id="PF05433">
    <property type="entry name" value="Rick_17kDa_Anti"/>
    <property type="match status" value="1"/>
</dbReference>
<dbReference type="AlphaFoldDB" id="A0A9X1YGC7"/>